<keyword evidence="6 7" id="KW-0472">Membrane</keyword>
<evidence type="ECO:0000313" key="9">
    <source>
        <dbReference type="Proteomes" id="UP000515561"/>
    </source>
</evidence>
<proteinExistence type="inferred from homology"/>
<keyword evidence="9" id="KW-1185">Reference proteome</keyword>
<dbReference type="GO" id="GO:0005886">
    <property type="term" value="C:plasma membrane"/>
    <property type="evidence" value="ECO:0007669"/>
    <property type="project" value="UniProtKB-SubCell"/>
</dbReference>
<feature type="transmembrane region" description="Helical" evidence="7">
    <location>
        <begin position="191"/>
        <end position="213"/>
    </location>
</feature>
<dbReference type="EMBL" id="AP023367">
    <property type="protein sequence ID" value="BCJ96198.1"/>
    <property type="molecule type" value="Genomic_DNA"/>
</dbReference>
<evidence type="ECO:0000256" key="7">
    <source>
        <dbReference type="RuleBase" id="RU363032"/>
    </source>
</evidence>
<dbReference type="CDD" id="cd06261">
    <property type="entry name" value="TM_PBP2"/>
    <property type="match status" value="1"/>
</dbReference>
<gene>
    <name evidence="8" type="primary">lplC_1</name>
    <name evidence="8" type="ORF">acsn021_37670</name>
</gene>
<comment type="similarity">
    <text evidence="7">Belongs to the binding-protein-dependent transport system permease family.</text>
</comment>
<dbReference type="GO" id="GO:0055085">
    <property type="term" value="P:transmembrane transport"/>
    <property type="evidence" value="ECO:0007669"/>
    <property type="project" value="InterPro"/>
</dbReference>
<sequence length="300" mass="33226">MKLKKAHKNKIKSSPADRAVQIAIYVIVGLVGLITLLPFLYIIAGSFATEKELTEKAFFIIPTEVSLNAYNYITRTGEIFRGLKNSIFLTVVGTITNMFFTTTFAYPLSQKDFKGRNVVLNLVIVTMLFSGGMIPTFLVVKNLGLYNSFWSLILLGAVSPFNMIIIKNFFQEIPAELKEAARIDGSNDLGIFVKIILPLSKPVLASISLFYAVGHWNDYFSAMIYLQDPKKETVQIVLRRIVLLAGGIQTDMFDFDILGTPPDKAVKMAATVVATIPILAVYPFVQKFFTKGVMVGAVKG</sequence>
<protein>
    <submittedName>
        <fullName evidence="8">Protein LplC</fullName>
    </submittedName>
</protein>
<keyword evidence="3" id="KW-1003">Cell membrane</keyword>
<dbReference type="AlphaFoldDB" id="A0A6S6RBC0"/>
<evidence type="ECO:0000256" key="3">
    <source>
        <dbReference type="ARBA" id="ARBA00022475"/>
    </source>
</evidence>
<evidence type="ECO:0000256" key="6">
    <source>
        <dbReference type="ARBA" id="ARBA00023136"/>
    </source>
</evidence>
<keyword evidence="5 7" id="KW-1133">Transmembrane helix</keyword>
<dbReference type="Gene3D" id="1.10.3720.10">
    <property type="entry name" value="MetI-like"/>
    <property type="match status" value="1"/>
</dbReference>
<feature type="transmembrane region" description="Helical" evidence="7">
    <location>
        <begin position="265"/>
        <end position="285"/>
    </location>
</feature>
<keyword evidence="2 7" id="KW-0813">Transport</keyword>
<dbReference type="SUPFAM" id="SSF161098">
    <property type="entry name" value="MetI-like"/>
    <property type="match status" value="1"/>
</dbReference>
<reference evidence="8 9" key="1">
    <citation type="journal article" date="2016" name="Int. J. Syst. Evol. Microbiol.">
        <title>Descriptions of Anaerotaenia torta gen. nov., sp. nov. and Anaerocolumna cellulosilytica gen. nov., sp. nov. isolated from a methanogenic reactor of cattle waste.</title>
        <authorList>
            <person name="Uek A."/>
            <person name="Ohtaki Y."/>
            <person name="Kaku N."/>
            <person name="Ueki K."/>
        </authorList>
    </citation>
    <scope>NUCLEOTIDE SEQUENCE [LARGE SCALE GENOMIC DNA]</scope>
    <source>
        <strain evidence="8 9">SN021</strain>
    </source>
</reference>
<organism evidence="8 9">
    <name type="scientific">Anaerocolumna cellulosilytica</name>
    <dbReference type="NCBI Taxonomy" id="433286"/>
    <lineage>
        <taxon>Bacteria</taxon>
        <taxon>Bacillati</taxon>
        <taxon>Bacillota</taxon>
        <taxon>Clostridia</taxon>
        <taxon>Lachnospirales</taxon>
        <taxon>Lachnospiraceae</taxon>
        <taxon>Anaerocolumna</taxon>
    </lineage>
</organism>
<dbReference type="RefSeq" id="WP_184091574.1">
    <property type="nucleotide sequence ID" value="NZ_AP023367.1"/>
</dbReference>
<evidence type="ECO:0000256" key="1">
    <source>
        <dbReference type="ARBA" id="ARBA00004651"/>
    </source>
</evidence>
<dbReference type="Pfam" id="PF00528">
    <property type="entry name" value="BPD_transp_1"/>
    <property type="match status" value="1"/>
</dbReference>
<dbReference type="InterPro" id="IPR000515">
    <property type="entry name" value="MetI-like"/>
</dbReference>
<name>A0A6S6RBC0_9FIRM</name>
<comment type="subcellular location">
    <subcellularLocation>
        <location evidence="1 7">Cell membrane</location>
        <topology evidence="1 7">Multi-pass membrane protein</topology>
    </subcellularLocation>
</comment>
<evidence type="ECO:0000256" key="5">
    <source>
        <dbReference type="ARBA" id="ARBA00022989"/>
    </source>
</evidence>
<evidence type="ECO:0000313" key="8">
    <source>
        <dbReference type="EMBL" id="BCJ96198.1"/>
    </source>
</evidence>
<feature type="transmembrane region" description="Helical" evidence="7">
    <location>
        <begin position="118"/>
        <end position="137"/>
    </location>
</feature>
<evidence type="ECO:0000256" key="4">
    <source>
        <dbReference type="ARBA" id="ARBA00022692"/>
    </source>
</evidence>
<feature type="transmembrane region" description="Helical" evidence="7">
    <location>
        <begin position="20"/>
        <end position="44"/>
    </location>
</feature>
<dbReference type="PROSITE" id="PS50928">
    <property type="entry name" value="ABC_TM1"/>
    <property type="match status" value="1"/>
</dbReference>
<feature type="transmembrane region" description="Helical" evidence="7">
    <location>
        <begin position="87"/>
        <end position="106"/>
    </location>
</feature>
<accession>A0A6S6RBC0</accession>
<evidence type="ECO:0000256" key="2">
    <source>
        <dbReference type="ARBA" id="ARBA00022448"/>
    </source>
</evidence>
<feature type="transmembrane region" description="Helical" evidence="7">
    <location>
        <begin position="149"/>
        <end position="170"/>
    </location>
</feature>
<dbReference type="KEGG" id="acel:acsn021_37670"/>
<dbReference type="Proteomes" id="UP000515561">
    <property type="component" value="Chromosome"/>
</dbReference>
<dbReference type="InterPro" id="IPR035906">
    <property type="entry name" value="MetI-like_sf"/>
</dbReference>
<dbReference type="PANTHER" id="PTHR43744:SF9">
    <property type="entry name" value="POLYGALACTURONAN_RHAMNOGALACTURONAN TRANSPORT SYSTEM PERMEASE PROTEIN YTCP"/>
    <property type="match status" value="1"/>
</dbReference>
<dbReference type="PANTHER" id="PTHR43744">
    <property type="entry name" value="ABC TRANSPORTER PERMEASE PROTEIN MG189-RELATED-RELATED"/>
    <property type="match status" value="1"/>
</dbReference>
<keyword evidence="4 7" id="KW-0812">Transmembrane</keyword>